<dbReference type="STRING" id="1036808.A0A0C3DSC3"/>
<evidence type="ECO:0000256" key="1">
    <source>
        <dbReference type="ARBA" id="ARBA00012513"/>
    </source>
</evidence>
<sequence length="263" mass="29587">IRIAGCYKIEEYIGSGSYNDVYGGKQTNVRKSVEVVIKIAKSNADTATLLCEYRVLQELGESCGIPKALWLGREGDFHIMVLKCLGPSLADRFRECGQRFSLDAVTLFAVQLLSCLQKIHSCHYIHCDIKLANILTGTRDSPGMIYLADFSIIKQYRHPNMHIHIPFRNNISLTGTPAFSSINSHGAELSQHDDIESLAYLLIYFLWGSLPWLGINSLDMVLQLKKEISIYDLCSGLPTGFKLILEHARALMFTQKPDYNLLQ</sequence>
<dbReference type="AlphaFoldDB" id="A0A0C3DSC3"/>
<feature type="domain" description="Protein kinase" evidence="2">
    <location>
        <begin position="7"/>
        <end position="263"/>
    </location>
</feature>
<dbReference type="EC" id="2.7.11.1" evidence="1"/>
<dbReference type="SMART" id="SM00220">
    <property type="entry name" value="S_TKc"/>
    <property type="match status" value="1"/>
</dbReference>
<evidence type="ECO:0000313" key="4">
    <source>
        <dbReference type="Proteomes" id="UP000053989"/>
    </source>
</evidence>
<dbReference type="GO" id="GO:0004674">
    <property type="term" value="F:protein serine/threonine kinase activity"/>
    <property type="evidence" value="ECO:0007669"/>
    <property type="project" value="UniProtKB-EC"/>
</dbReference>
<dbReference type="Gene3D" id="1.10.510.10">
    <property type="entry name" value="Transferase(Phosphotransferase) domain 1"/>
    <property type="match status" value="1"/>
</dbReference>
<dbReference type="EMBL" id="KN822034">
    <property type="protein sequence ID" value="KIM63530.1"/>
    <property type="molecule type" value="Genomic_DNA"/>
</dbReference>
<dbReference type="PROSITE" id="PS00108">
    <property type="entry name" value="PROTEIN_KINASE_ST"/>
    <property type="match status" value="1"/>
</dbReference>
<keyword evidence="4" id="KW-1185">Reference proteome</keyword>
<dbReference type="SUPFAM" id="SSF56112">
    <property type="entry name" value="Protein kinase-like (PK-like)"/>
    <property type="match status" value="1"/>
</dbReference>
<dbReference type="InParanoid" id="A0A0C3DSC3"/>
<dbReference type="PROSITE" id="PS50011">
    <property type="entry name" value="PROTEIN_KINASE_DOM"/>
    <property type="match status" value="1"/>
</dbReference>
<dbReference type="InterPro" id="IPR050235">
    <property type="entry name" value="CK1_Ser-Thr_kinase"/>
</dbReference>
<gene>
    <name evidence="3" type="ORF">SCLCIDRAFT_46696</name>
</gene>
<reference evidence="3 4" key="1">
    <citation type="submission" date="2014-04" db="EMBL/GenBank/DDBJ databases">
        <authorList>
            <consortium name="DOE Joint Genome Institute"/>
            <person name="Kuo A."/>
            <person name="Kohler A."/>
            <person name="Nagy L.G."/>
            <person name="Floudas D."/>
            <person name="Copeland A."/>
            <person name="Barry K.W."/>
            <person name="Cichocki N."/>
            <person name="Veneault-Fourrey C."/>
            <person name="LaButti K."/>
            <person name="Lindquist E.A."/>
            <person name="Lipzen A."/>
            <person name="Lundell T."/>
            <person name="Morin E."/>
            <person name="Murat C."/>
            <person name="Sun H."/>
            <person name="Tunlid A."/>
            <person name="Henrissat B."/>
            <person name="Grigoriev I.V."/>
            <person name="Hibbett D.S."/>
            <person name="Martin F."/>
            <person name="Nordberg H.P."/>
            <person name="Cantor M.N."/>
            <person name="Hua S.X."/>
        </authorList>
    </citation>
    <scope>NUCLEOTIDE SEQUENCE [LARGE SCALE GENOMIC DNA]</scope>
    <source>
        <strain evidence="3 4">Foug A</strain>
    </source>
</reference>
<proteinExistence type="predicted"/>
<reference evidence="4" key="2">
    <citation type="submission" date="2015-01" db="EMBL/GenBank/DDBJ databases">
        <title>Evolutionary Origins and Diversification of the Mycorrhizal Mutualists.</title>
        <authorList>
            <consortium name="DOE Joint Genome Institute"/>
            <consortium name="Mycorrhizal Genomics Consortium"/>
            <person name="Kohler A."/>
            <person name="Kuo A."/>
            <person name="Nagy L.G."/>
            <person name="Floudas D."/>
            <person name="Copeland A."/>
            <person name="Barry K.W."/>
            <person name="Cichocki N."/>
            <person name="Veneault-Fourrey C."/>
            <person name="LaButti K."/>
            <person name="Lindquist E.A."/>
            <person name="Lipzen A."/>
            <person name="Lundell T."/>
            <person name="Morin E."/>
            <person name="Murat C."/>
            <person name="Riley R."/>
            <person name="Ohm R."/>
            <person name="Sun H."/>
            <person name="Tunlid A."/>
            <person name="Henrissat B."/>
            <person name="Grigoriev I.V."/>
            <person name="Hibbett D.S."/>
            <person name="Martin F."/>
        </authorList>
    </citation>
    <scope>NUCLEOTIDE SEQUENCE [LARGE SCALE GENOMIC DNA]</scope>
    <source>
        <strain evidence="4">Foug A</strain>
    </source>
</reference>
<accession>A0A0C3DSC3</accession>
<dbReference type="OrthoDB" id="5800476at2759"/>
<dbReference type="InterPro" id="IPR011009">
    <property type="entry name" value="Kinase-like_dom_sf"/>
</dbReference>
<evidence type="ECO:0000259" key="2">
    <source>
        <dbReference type="PROSITE" id="PS50011"/>
    </source>
</evidence>
<organism evidence="3 4">
    <name type="scientific">Scleroderma citrinum Foug A</name>
    <dbReference type="NCBI Taxonomy" id="1036808"/>
    <lineage>
        <taxon>Eukaryota</taxon>
        <taxon>Fungi</taxon>
        <taxon>Dikarya</taxon>
        <taxon>Basidiomycota</taxon>
        <taxon>Agaricomycotina</taxon>
        <taxon>Agaricomycetes</taxon>
        <taxon>Agaricomycetidae</taxon>
        <taxon>Boletales</taxon>
        <taxon>Sclerodermatineae</taxon>
        <taxon>Sclerodermataceae</taxon>
        <taxon>Scleroderma</taxon>
    </lineage>
</organism>
<dbReference type="PANTHER" id="PTHR11909">
    <property type="entry name" value="CASEIN KINASE-RELATED"/>
    <property type="match status" value="1"/>
</dbReference>
<evidence type="ECO:0000313" key="3">
    <source>
        <dbReference type="EMBL" id="KIM63530.1"/>
    </source>
</evidence>
<dbReference type="GO" id="GO:0005524">
    <property type="term" value="F:ATP binding"/>
    <property type="evidence" value="ECO:0007669"/>
    <property type="project" value="InterPro"/>
</dbReference>
<name>A0A0C3DSC3_9AGAM</name>
<feature type="non-terminal residue" evidence="3">
    <location>
        <position position="263"/>
    </location>
</feature>
<dbReference type="Proteomes" id="UP000053989">
    <property type="component" value="Unassembled WGS sequence"/>
</dbReference>
<feature type="non-terminal residue" evidence="3">
    <location>
        <position position="1"/>
    </location>
</feature>
<dbReference type="Pfam" id="PF00069">
    <property type="entry name" value="Pkinase"/>
    <property type="match status" value="1"/>
</dbReference>
<protein>
    <recommendedName>
        <fullName evidence="1">non-specific serine/threonine protein kinase</fullName>
        <ecNumber evidence="1">2.7.11.1</ecNumber>
    </recommendedName>
</protein>
<dbReference type="InterPro" id="IPR008271">
    <property type="entry name" value="Ser/Thr_kinase_AS"/>
</dbReference>
<dbReference type="InterPro" id="IPR000719">
    <property type="entry name" value="Prot_kinase_dom"/>
</dbReference>
<dbReference type="HOGENOM" id="CLU_019279_2_0_1"/>